<protein>
    <submittedName>
        <fullName evidence="6">MFS transporter</fullName>
    </submittedName>
</protein>
<reference evidence="6 7" key="1">
    <citation type="journal article" date="2013" name="Int. J. Syst. Evol. Microbiol.">
        <title>Hoeflea suaedae sp. nov., an endophytic bacterium isolated from the root of the halophyte Suaeda maritima.</title>
        <authorList>
            <person name="Chung E.J."/>
            <person name="Park J.A."/>
            <person name="Pramanik P."/>
            <person name="Bibi F."/>
            <person name="Jeon C.O."/>
            <person name="Chung Y.R."/>
        </authorList>
    </citation>
    <scope>NUCLEOTIDE SEQUENCE [LARGE SCALE GENOMIC DNA]</scope>
    <source>
        <strain evidence="6 7">YC6898</strain>
    </source>
</reference>
<gene>
    <name evidence="6" type="ORF">E2A64_13580</name>
</gene>
<evidence type="ECO:0000256" key="4">
    <source>
        <dbReference type="SAM" id="MobiDB-lite"/>
    </source>
</evidence>
<feature type="region of interest" description="Disordered" evidence="4">
    <location>
        <begin position="561"/>
        <end position="586"/>
    </location>
</feature>
<dbReference type="EMBL" id="SMSI01000002">
    <property type="protein sequence ID" value="TDH36300.1"/>
    <property type="molecule type" value="Genomic_DNA"/>
</dbReference>
<dbReference type="AlphaFoldDB" id="A0A4R5PKQ4"/>
<dbReference type="InterPro" id="IPR036259">
    <property type="entry name" value="MFS_trans_sf"/>
</dbReference>
<dbReference type="PANTHER" id="PTHR11360">
    <property type="entry name" value="MONOCARBOXYLATE TRANSPORTER"/>
    <property type="match status" value="1"/>
</dbReference>
<dbReference type="InterPro" id="IPR011701">
    <property type="entry name" value="MFS"/>
</dbReference>
<evidence type="ECO:0000313" key="6">
    <source>
        <dbReference type="EMBL" id="TDH36300.1"/>
    </source>
</evidence>
<sequence length="586" mass="62785">MFDSLKKEHIVARDDFNRWKVPPASIAIHLCIGSVYAWSIFNPPLTKQFGVVAASAGDWDLQSVVWIFSVAIVFLGLAAAFAGKWLEEVGPRMVGVVAALCWGGGFIIGGFGIMTHQLWLVYLGYGVIGGCGLGLGYVSPVSTLIRWFPDRRGMATGMAIMGFGGGAMIATPIKESLLSFFYKAPQYLGAESAVNLVTEGGRRMAEVNGQMVEVVVASAKQLASAPMALQEGVYVVGTGNTGAAGTFFTLGIAYFIVMIIASFSYRVPREGWKPAGWTPPTAEAASRKMITQHNVHIDQALKTPQFWLLWIVLCFNVTAGIGVIGVAKTMMTEIFGSTLPLIVNSAFAATYVFMISVFNMVGRFFWASTSDFIGRKNTYHIFFILGTILYLSIPFAAQQVSVDPAVTWLVMFYGATMIIFTMYGGGFATIPAYLADIFGTKYVGGIHGRLLTAWSTAGVLGPLAITRLRDMSITSSVKELAAKVDPAVFQEKFGAGIDQLDTLVAAKTVTISRLMEIAPSGTVDPTPSLYNTTMYAMAALLVIALIANILVKPVHESHHMEAEEASAGSKDALTAGRGAPTQAAKA</sequence>
<dbReference type="PANTHER" id="PTHR11360:SF317">
    <property type="entry name" value="MAJOR FACILITATOR SUPERFAMILY (MFS) PROFILE DOMAIN-CONTAINING PROTEIN-RELATED"/>
    <property type="match status" value="1"/>
</dbReference>
<feature type="transmembrane region" description="Helical" evidence="5">
    <location>
        <begin position="346"/>
        <end position="366"/>
    </location>
</feature>
<organism evidence="6 7">
    <name type="scientific">Pseudohoeflea suaedae</name>
    <dbReference type="NCBI Taxonomy" id="877384"/>
    <lineage>
        <taxon>Bacteria</taxon>
        <taxon>Pseudomonadati</taxon>
        <taxon>Pseudomonadota</taxon>
        <taxon>Alphaproteobacteria</taxon>
        <taxon>Hyphomicrobiales</taxon>
        <taxon>Rhizobiaceae</taxon>
        <taxon>Pseudohoeflea</taxon>
    </lineage>
</organism>
<feature type="transmembrane region" description="Helical" evidence="5">
    <location>
        <begin position="94"/>
        <end position="113"/>
    </location>
</feature>
<keyword evidence="7" id="KW-1185">Reference proteome</keyword>
<dbReference type="GO" id="GO:0022857">
    <property type="term" value="F:transmembrane transporter activity"/>
    <property type="evidence" value="ECO:0007669"/>
    <property type="project" value="InterPro"/>
</dbReference>
<feature type="transmembrane region" description="Helical" evidence="5">
    <location>
        <begin position="61"/>
        <end position="82"/>
    </location>
</feature>
<dbReference type="Pfam" id="PF07690">
    <property type="entry name" value="MFS_1"/>
    <property type="match status" value="2"/>
</dbReference>
<feature type="transmembrane region" description="Helical" evidence="5">
    <location>
        <begin position="409"/>
        <end position="434"/>
    </location>
</feature>
<evidence type="ECO:0000256" key="2">
    <source>
        <dbReference type="ARBA" id="ARBA00022989"/>
    </source>
</evidence>
<accession>A0A4R5PKQ4</accession>
<feature type="transmembrane region" description="Helical" evidence="5">
    <location>
        <begin position="153"/>
        <end position="173"/>
    </location>
</feature>
<evidence type="ECO:0000256" key="1">
    <source>
        <dbReference type="ARBA" id="ARBA00022692"/>
    </source>
</evidence>
<feature type="transmembrane region" description="Helical" evidence="5">
    <location>
        <begin position="378"/>
        <end position="397"/>
    </location>
</feature>
<keyword evidence="2 5" id="KW-1133">Transmembrane helix</keyword>
<dbReference type="SUPFAM" id="SSF103473">
    <property type="entry name" value="MFS general substrate transporter"/>
    <property type="match status" value="1"/>
</dbReference>
<proteinExistence type="predicted"/>
<comment type="caution">
    <text evidence="6">The sequence shown here is derived from an EMBL/GenBank/DDBJ whole genome shotgun (WGS) entry which is preliminary data.</text>
</comment>
<feature type="transmembrane region" description="Helical" evidence="5">
    <location>
        <begin position="119"/>
        <end position="141"/>
    </location>
</feature>
<dbReference type="RefSeq" id="WP_133284997.1">
    <property type="nucleotide sequence ID" value="NZ_SMSI01000002.1"/>
</dbReference>
<feature type="transmembrane region" description="Helical" evidence="5">
    <location>
        <begin position="446"/>
        <end position="465"/>
    </location>
</feature>
<feature type="transmembrane region" description="Helical" evidence="5">
    <location>
        <begin position="306"/>
        <end position="326"/>
    </location>
</feature>
<dbReference type="OrthoDB" id="9793415at2"/>
<feature type="transmembrane region" description="Helical" evidence="5">
    <location>
        <begin position="21"/>
        <end position="41"/>
    </location>
</feature>
<feature type="transmembrane region" description="Helical" evidence="5">
    <location>
        <begin position="533"/>
        <end position="551"/>
    </location>
</feature>
<feature type="transmembrane region" description="Helical" evidence="5">
    <location>
        <begin position="243"/>
        <end position="263"/>
    </location>
</feature>
<evidence type="ECO:0000313" key="7">
    <source>
        <dbReference type="Proteomes" id="UP000295131"/>
    </source>
</evidence>
<keyword evidence="1 5" id="KW-0812">Transmembrane</keyword>
<name>A0A4R5PKQ4_9HYPH</name>
<evidence type="ECO:0000256" key="5">
    <source>
        <dbReference type="SAM" id="Phobius"/>
    </source>
</evidence>
<dbReference type="InterPro" id="IPR050327">
    <property type="entry name" value="Proton-linked_MCT"/>
</dbReference>
<dbReference type="Gene3D" id="1.20.1250.20">
    <property type="entry name" value="MFS general substrate transporter like domains"/>
    <property type="match status" value="2"/>
</dbReference>
<evidence type="ECO:0000256" key="3">
    <source>
        <dbReference type="ARBA" id="ARBA00023136"/>
    </source>
</evidence>
<dbReference type="CDD" id="cd17353">
    <property type="entry name" value="MFS_OFA_like"/>
    <property type="match status" value="1"/>
</dbReference>
<keyword evidence="3 5" id="KW-0472">Membrane</keyword>
<dbReference type="Proteomes" id="UP000295131">
    <property type="component" value="Unassembled WGS sequence"/>
</dbReference>